<comment type="subcellular location">
    <subcellularLocation>
        <location evidence="1 8">Cell membrane</location>
        <topology evidence="1 8">Multi-pass membrane protein</topology>
    </subcellularLocation>
</comment>
<dbReference type="Pfam" id="PF04535">
    <property type="entry name" value="CASP_dom"/>
    <property type="match status" value="1"/>
</dbReference>
<name>A0A6I9Q834_ELAGV</name>
<evidence type="ECO:0000256" key="9">
    <source>
        <dbReference type="SAM" id="MobiDB-lite"/>
    </source>
</evidence>
<proteinExistence type="inferred from homology"/>
<dbReference type="GO" id="GO:0005886">
    <property type="term" value="C:plasma membrane"/>
    <property type="evidence" value="ECO:0007669"/>
    <property type="project" value="UniProtKB-SubCell"/>
</dbReference>
<evidence type="ECO:0000259" key="10">
    <source>
        <dbReference type="Pfam" id="PF04535"/>
    </source>
</evidence>
<feature type="domain" description="Casparian strip membrane protein" evidence="10">
    <location>
        <begin position="26"/>
        <end position="179"/>
    </location>
</feature>
<keyword evidence="7 8" id="KW-0472">Membrane</keyword>
<dbReference type="OrthoDB" id="772477at2759"/>
<dbReference type="RefSeq" id="XP_010904767.1">
    <property type="nucleotide sequence ID" value="XM_010906465.3"/>
</dbReference>
<feature type="transmembrane region" description="Helical" evidence="8">
    <location>
        <begin position="171"/>
        <end position="192"/>
    </location>
</feature>
<keyword evidence="5 8" id="KW-0812">Transmembrane</keyword>
<evidence type="ECO:0000256" key="5">
    <source>
        <dbReference type="ARBA" id="ARBA00022692"/>
    </source>
</evidence>
<dbReference type="InterPro" id="IPR006702">
    <property type="entry name" value="CASP_dom"/>
</dbReference>
<evidence type="ECO:0000256" key="8">
    <source>
        <dbReference type="RuleBase" id="RU361233"/>
    </source>
</evidence>
<evidence type="ECO:0000256" key="7">
    <source>
        <dbReference type="ARBA" id="ARBA00023136"/>
    </source>
</evidence>
<dbReference type="PANTHER" id="PTHR36488:SF8">
    <property type="entry name" value="CASP-LIKE PROTEIN 1U1"/>
    <property type="match status" value="1"/>
</dbReference>
<dbReference type="InParanoid" id="A0A6I9Q834"/>
<organism evidence="11 12">
    <name type="scientific">Elaeis guineensis var. tenera</name>
    <name type="common">Oil palm</name>
    <dbReference type="NCBI Taxonomy" id="51953"/>
    <lineage>
        <taxon>Eukaryota</taxon>
        <taxon>Viridiplantae</taxon>
        <taxon>Streptophyta</taxon>
        <taxon>Embryophyta</taxon>
        <taxon>Tracheophyta</taxon>
        <taxon>Spermatophyta</taxon>
        <taxon>Magnoliopsida</taxon>
        <taxon>Liliopsida</taxon>
        <taxon>Arecaceae</taxon>
        <taxon>Arecoideae</taxon>
        <taxon>Cocoseae</taxon>
        <taxon>Elaeidinae</taxon>
        <taxon>Elaeis</taxon>
    </lineage>
</organism>
<dbReference type="Proteomes" id="UP000504607">
    <property type="component" value="Unplaced"/>
</dbReference>
<feature type="region of interest" description="Disordered" evidence="9">
    <location>
        <begin position="1"/>
        <end position="21"/>
    </location>
</feature>
<dbReference type="FunCoup" id="A0A6I9Q834">
    <property type="interactions" value="444"/>
</dbReference>
<feature type="transmembrane region" description="Helical" evidence="8">
    <location>
        <begin position="33"/>
        <end position="53"/>
    </location>
</feature>
<dbReference type="GeneID" id="105032112"/>
<keyword evidence="6 8" id="KW-1133">Transmembrane helix</keyword>
<evidence type="ECO:0000256" key="2">
    <source>
        <dbReference type="ARBA" id="ARBA00007651"/>
    </source>
</evidence>
<reference evidence="12" key="1">
    <citation type="submission" date="2025-08" db="UniProtKB">
        <authorList>
            <consortium name="RefSeq"/>
        </authorList>
    </citation>
    <scope>IDENTIFICATION</scope>
</reference>
<keyword evidence="11" id="KW-1185">Reference proteome</keyword>
<dbReference type="AlphaFoldDB" id="A0A6I9Q834"/>
<evidence type="ECO:0000256" key="4">
    <source>
        <dbReference type="ARBA" id="ARBA00022475"/>
    </source>
</evidence>
<comment type="similarity">
    <text evidence="2 8">Belongs to the Casparian strip membrane proteins (CASP) family.</text>
</comment>
<dbReference type="PANTHER" id="PTHR36488">
    <property type="entry name" value="CASP-LIKE PROTEIN 1U1"/>
    <property type="match status" value="1"/>
</dbReference>
<dbReference type="NCBIfam" id="TIGR01569">
    <property type="entry name" value="A_tha_TIGR01569"/>
    <property type="match status" value="1"/>
</dbReference>
<evidence type="ECO:0000256" key="1">
    <source>
        <dbReference type="ARBA" id="ARBA00004651"/>
    </source>
</evidence>
<evidence type="ECO:0000256" key="3">
    <source>
        <dbReference type="ARBA" id="ARBA00011489"/>
    </source>
</evidence>
<comment type="subunit">
    <text evidence="3 8">Homodimer and heterodimers.</text>
</comment>
<keyword evidence="4 8" id="KW-1003">Cell membrane</keyword>
<feature type="transmembrane region" description="Helical" evidence="8">
    <location>
        <begin position="79"/>
        <end position="103"/>
    </location>
</feature>
<evidence type="ECO:0000313" key="11">
    <source>
        <dbReference type="Proteomes" id="UP000504607"/>
    </source>
</evidence>
<accession>A0A6I9Q834</accession>
<protein>
    <recommendedName>
        <fullName evidence="8">CASP-like protein</fullName>
    </recommendedName>
</protein>
<gene>
    <name evidence="12" type="primary">LOC105032112</name>
</gene>
<dbReference type="InterPro" id="IPR006459">
    <property type="entry name" value="CASP/CASPL"/>
</dbReference>
<evidence type="ECO:0000313" key="12">
    <source>
        <dbReference type="RefSeq" id="XP_010904767.1"/>
    </source>
</evidence>
<dbReference type="KEGG" id="egu:105032112"/>
<dbReference type="InterPro" id="IPR044173">
    <property type="entry name" value="CASPL"/>
</dbReference>
<sequence>MESRAKHSSNGIMNQGKDDFGGSPPRSVSVYDIVLRLIALATTLVAAVVIGVAKQTKTVSIQVSPTDPPVPVTVVAKTAYASAFVYFLIANVIACVYSAISLATSTVKRASKSNLPLLLSIIDIAMVALLFSGNGAATTFGLLGVRGNSHLQWKKVCNVFGKFCLDVTVSIMMSMLGSLAYVLLVLHAIISLHKRSP</sequence>
<comment type="caution">
    <text evidence="8">Lacks conserved residue(s) required for the propagation of feature annotation.</text>
</comment>
<evidence type="ECO:0000256" key="6">
    <source>
        <dbReference type="ARBA" id="ARBA00022989"/>
    </source>
</evidence>